<dbReference type="Gene3D" id="1.10.3720.10">
    <property type="entry name" value="MetI-like"/>
    <property type="match status" value="1"/>
</dbReference>
<protein>
    <submittedName>
        <fullName evidence="9">ABC transporter permease</fullName>
    </submittedName>
</protein>
<comment type="subcellular location">
    <subcellularLocation>
        <location evidence="1 7">Cell membrane</location>
        <topology evidence="1 7">Multi-pass membrane protein</topology>
    </subcellularLocation>
</comment>
<evidence type="ECO:0000256" key="7">
    <source>
        <dbReference type="RuleBase" id="RU363032"/>
    </source>
</evidence>
<keyword evidence="4 7" id="KW-0812">Transmembrane</keyword>
<feature type="transmembrane region" description="Helical" evidence="7">
    <location>
        <begin position="64"/>
        <end position="85"/>
    </location>
</feature>
<evidence type="ECO:0000256" key="1">
    <source>
        <dbReference type="ARBA" id="ARBA00004651"/>
    </source>
</evidence>
<dbReference type="EMBL" id="HG917869">
    <property type="protein sequence ID" value="CDM70089.1"/>
    <property type="molecule type" value="Genomic_DNA"/>
</dbReference>
<evidence type="ECO:0000256" key="6">
    <source>
        <dbReference type="ARBA" id="ARBA00023136"/>
    </source>
</evidence>
<dbReference type="AlphaFoldDB" id="W6S2F8"/>
<dbReference type="PROSITE" id="PS50928">
    <property type="entry name" value="ABC_TM1"/>
    <property type="match status" value="1"/>
</dbReference>
<keyword evidence="5 7" id="KW-1133">Transmembrane helix</keyword>
<name>W6S2F8_9CLOT</name>
<dbReference type="FunFam" id="1.10.3720.10:FF:000003">
    <property type="entry name" value="Aliphatic sulfonate ABC transporter permease"/>
    <property type="match status" value="1"/>
</dbReference>
<dbReference type="STRING" id="1216932.CM240_2972"/>
<keyword evidence="10" id="KW-1185">Reference proteome</keyword>
<feature type="transmembrane region" description="Helical" evidence="7">
    <location>
        <begin position="97"/>
        <end position="117"/>
    </location>
</feature>
<feature type="domain" description="ABC transmembrane type-1" evidence="8">
    <location>
        <begin position="53"/>
        <end position="237"/>
    </location>
</feature>
<feature type="transmembrane region" description="Helical" evidence="7">
    <location>
        <begin position="123"/>
        <end position="143"/>
    </location>
</feature>
<dbReference type="InterPro" id="IPR035906">
    <property type="entry name" value="MetI-like_sf"/>
</dbReference>
<dbReference type="SUPFAM" id="SSF161098">
    <property type="entry name" value="MetI-like"/>
    <property type="match status" value="1"/>
</dbReference>
<sequence length="254" mass="28415">MNKNKVIKTSISIITLVLIWSIVTKMELVSSYILPSPSKVLDSLLKMIKSGEIFEDIYISFVRVLKGFFIATLFAFVLAMVRVILPKCNDYYENIIQFLKNVPPLSLISLLILWFGIGETTKIGIIVLTAFFPIYLNTVKGFVSCDKKLLEVGEIYGYSKVNSFFKIRLPYAMSDILVGMRIGLGYSWRAIISAEMIAASSGLGHMILFAQQMSRTDKVIVGILVIGVVGYITDRLFALIIDKALKGSEENGWD</sequence>
<keyword evidence="2 7" id="KW-0813">Transport</keyword>
<feature type="transmembrane region" description="Helical" evidence="7">
    <location>
        <begin position="12"/>
        <end position="34"/>
    </location>
</feature>
<reference evidence="9 10" key="1">
    <citation type="submission" date="2013-11" db="EMBL/GenBank/DDBJ databases">
        <title>Complete genome sequence of Clostridum sp. M2/40.</title>
        <authorList>
            <person name="Wibberg D."/>
            <person name="Puehler A."/>
            <person name="Schlueter A."/>
        </authorList>
    </citation>
    <scope>NUCLEOTIDE SEQUENCE [LARGE SCALE GENOMIC DNA]</scope>
    <source>
        <strain evidence="10">M2/40</strain>
    </source>
</reference>
<accession>W6S2F8</accession>
<dbReference type="HOGENOM" id="CLU_046113_1_4_9"/>
<dbReference type="PANTHER" id="PTHR30151">
    <property type="entry name" value="ALKANE SULFONATE ABC TRANSPORTER-RELATED, MEMBRANE SUBUNIT"/>
    <property type="match status" value="1"/>
</dbReference>
<evidence type="ECO:0000256" key="2">
    <source>
        <dbReference type="ARBA" id="ARBA00022448"/>
    </source>
</evidence>
<keyword evidence="3" id="KW-1003">Cell membrane</keyword>
<dbReference type="InterPro" id="IPR000515">
    <property type="entry name" value="MetI-like"/>
</dbReference>
<dbReference type="KEGG" id="clt:CM240_2972"/>
<dbReference type="Proteomes" id="UP000019426">
    <property type="component" value="Chromosome M2/40_rep2"/>
</dbReference>
<evidence type="ECO:0000313" key="10">
    <source>
        <dbReference type="Proteomes" id="UP000019426"/>
    </source>
</evidence>
<dbReference type="GO" id="GO:0005886">
    <property type="term" value="C:plasma membrane"/>
    <property type="evidence" value="ECO:0007669"/>
    <property type="project" value="UniProtKB-SubCell"/>
</dbReference>
<evidence type="ECO:0000256" key="4">
    <source>
        <dbReference type="ARBA" id="ARBA00022692"/>
    </source>
</evidence>
<dbReference type="PANTHER" id="PTHR30151:SF38">
    <property type="entry name" value="ALIPHATIC SULFONATES TRANSPORT PERMEASE PROTEIN SSUC-RELATED"/>
    <property type="match status" value="1"/>
</dbReference>
<dbReference type="GO" id="GO:0042918">
    <property type="term" value="P:alkanesulfonate transmembrane transport"/>
    <property type="evidence" value="ECO:0007669"/>
    <property type="project" value="UniProtKB-ARBA"/>
</dbReference>
<dbReference type="OrthoDB" id="9796361at2"/>
<comment type="similarity">
    <text evidence="7">Belongs to the binding-protein-dependent transport system permease family.</text>
</comment>
<dbReference type="PATRIC" id="fig|1216932.3.peg.2938"/>
<proteinExistence type="inferred from homology"/>
<evidence type="ECO:0000313" key="9">
    <source>
        <dbReference type="EMBL" id="CDM70089.1"/>
    </source>
</evidence>
<feature type="transmembrane region" description="Helical" evidence="7">
    <location>
        <begin position="219"/>
        <end position="241"/>
    </location>
</feature>
<dbReference type="CDD" id="cd06261">
    <property type="entry name" value="TM_PBP2"/>
    <property type="match status" value="1"/>
</dbReference>
<keyword evidence="6 7" id="KW-0472">Membrane</keyword>
<gene>
    <name evidence="9" type="ORF">CM240_2972</name>
</gene>
<evidence type="ECO:0000256" key="5">
    <source>
        <dbReference type="ARBA" id="ARBA00022989"/>
    </source>
</evidence>
<evidence type="ECO:0000256" key="3">
    <source>
        <dbReference type="ARBA" id="ARBA00022475"/>
    </source>
</evidence>
<evidence type="ECO:0000259" key="8">
    <source>
        <dbReference type="PROSITE" id="PS50928"/>
    </source>
</evidence>
<dbReference type="Pfam" id="PF00528">
    <property type="entry name" value="BPD_transp_1"/>
    <property type="match status" value="1"/>
</dbReference>
<dbReference type="RefSeq" id="WP_044040250.1">
    <property type="nucleotide sequence ID" value="NZ_HG917869.1"/>
</dbReference>
<organism evidence="9 10">
    <name type="scientific">Clostridium bornimense</name>
    <dbReference type="NCBI Taxonomy" id="1216932"/>
    <lineage>
        <taxon>Bacteria</taxon>
        <taxon>Bacillati</taxon>
        <taxon>Bacillota</taxon>
        <taxon>Clostridia</taxon>
        <taxon>Eubacteriales</taxon>
        <taxon>Clostridiaceae</taxon>
        <taxon>Clostridium</taxon>
    </lineage>
</organism>
<dbReference type="eggNOG" id="COG0600">
    <property type="taxonomic scope" value="Bacteria"/>
</dbReference>